<organism evidence="2">
    <name type="scientific">viral metagenome</name>
    <dbReference type="NCBI Taxonomy" id="1070528"/>
    <lineage>
        <taxon>unclassified sequences</taxon>
        <taxon>metagenomes</taxon>
        <taxon>organismal metagenomes</taxon>
    </lineage>
</organism>
<protein>
    <submittedName>
        <fullName evidence="2">Uncharacterized protein</fullName>
    </submittedName>
</protein>
<name>A0A6C0D3N1_9ZZZZ</name>
<keyword evidence="1" id="KW-1133">Transmembrane helix</keyword>
<feature type="transmembrane region" description="Helical" evidence="1">
    <location>
        <begin position="46"/>
        <end position="68"/>
    </location>
</feature>
<evidence type="ECO:0000256" key="1">
    <source>
        <dbReference type="SAM" id="Phobius"/>
    </source>
</evidence>
<dbReference type="AlphaFoldDB" id="A0A6C0D3N1"/>
<reference evidence="2" key="1">
    <citation type="journal article" date="2020" name="Nature">
        <title>Giant virus diversity and host interactions through global metagenomics.</title>
        <authorList>
            <person name="Schulz F."/>
            <person name="Roux S."/>
            <person name="Paez-Espino D."/>
            <person name="Jungbluth S."/>
            <person name="Walsh D.A."/>
            <person name="Denef V.J."/>
            <person name="McMahon K.D."/>
            <person name="Konstantinidis K.T."/>
            <person name="Eloe-Fadrosh E.A."/>
            <person name="Kyrpides N.C."/>
            <person name="Woyke T."/>
        </authorList>
    </citation>
    <scope>NUCLEOTIDE SEQUENCE</scope>
    <source>
        <strain evidence="2">GVMAG-M-3300023174-107</strain>
    </source>
</reference>
<sequence>MSQPSQQGSLSGQATAEQAALNSTRTFGASSGLFAAMGMSFNLTDAISFLALISPFLLAFLMVMISIINSNVKGLIYLLGLVILFVIVYLFQNTIKVEMDHTNQFCNIFHISKYNVPSFNSALYMYTIMYILFPMINMGMINFPLIIIFLLLYVADTVIKIRNKCSSMVGVIMGTILGVFFGITYFLVIRATGQTGLLYYDDLVSNKIACTRPTKQNFKCQVYKNGQLIQNI</sequence>
<evidence type="ECO:0000313" key="2">
    <source>
        <dbReference type="EMBL" id="QHT10704.1"/>
    </source>
</evidence>
<feature type="transmembrane region" description="Helical" evidence="1">
    <location>
        <begin position="123"/>
        <end position="155"/>
    </location>
</feature>
<keyword evidence="1" id="KW-0472">Membrane</keyword>
<keyword evidence="1" id="KW-0812">Transmembrane</keyword>
<proteinExistence type="predicted"/>
<feature type="transmembrane region" description="Helical" evidence="1">
    <location>
        <begin position="75"/>
        <end position="92"/>
    </location>
</feature>
<dbReference type="EMBL" id="MN739524">
    <property type="protein sequence ID" value="QHT10704.1"/>
    <property type="molecule type" value="Genomic_DNA"/>
</dbReference>
<feature type="transmembrane region" description="Helical" evidence="1">
    <location>
        <begin position="167"/>
        <end position="188"/>
    </location>
</feature>
<accession>A0A6C0D3N1</accession>